<dbReference type="Gene3D" id="3.40.50.150">
    <property type="entry name" value="Vaccinia Virus protein VP39"/>
    <property type="match status" value="1"/>
</dbReference>
<proteinExistence type="predicted"/>
<dbReference type="SUPFAM" id="SSF53335">
    <property type="entry name" value="S-adenosyl-L-methionine-dependent methyltransferases"/>
    <property type="match status" value="1"/>
</dbReference>
<dbReference type="FunFam" id="3.40.50.150:FF:000442">
    <property type="entry name" value="tRNA (Adenine22-N1)-methyltransferase TrmK"/>
    <property type="match status" value="1"/>
</dbReference>
<dbReference type="KEGG" id="vvu:VV2_0386"/>
<dbReference type="PANTHER" id="PTHR38451">
    <property type="entry name" value="TRNA (ADENINE(22)-N(1))-METHYLTRANSFERASE"/>
    <property type="match status" value="1"/>
</dbReference>
<dbReference type="RefSeq" id="WP_011081343.1">
    <property type="nucleotide sequence ID" value="NC_004460.2"/>
</dbReference>
<dbReference type="GO" id="GO:0008168">
    <property type="term" value="F:methyltransferase activity"/>
    <property type="evidence" value="ECO:0007669"/>
    <property type="project" value="UniProtKB-KW"/>
</dbReference>
<gene>
    <name evidence="1" type="ordered locus">VV2_0386</name>
</gene>
<dbReference type="InterPro" id="IPR016876">
    <property type="entry name" value="UCP028234"/>
</dbReference>
<organism evidence="1 2">
    <name type="scientific">Vibrio vulnificus (strain CMCP6)</name>
    <dbReference type="NCBI Taxonomy" id="216895"/>
    <lineage>
        <taxon>Bacteria</taxon>
        <taxon>Pseudomonadati</taxon>
        <taxon>Pseudomonadota</taxon>
        <taxon>Gammaproteobacteria</taxon>
        <taxon>Vibrionales</taxon>
        <taxon>Vibrionaceae</taxon>
        <taxon>Vibrio</taxon>
    </lineage>
</organism>
<evidence type="ECO:0000313" key="2">
    <source>
        <dbReference type="Proteomes" id="UP000002275"/>
    </source>
</evidence>
<reference evidence="2" key="1">
    <citation type="submission" date="2002-12" db="EMBL/GenBank/DDBJ databases">
        <title>Complete genome sequence of Vibrio vulnificus CMCP6.</title>
        <authorList>
            <person name="Rhee J.H."/>
            <person name="Kim S.Y."/>
            <person name="Chung S.S."/>
            <person name="Kim J.J."/>
            <person name="Moon Y.H."/>
            <person name="Jeong H."/>
            <person name="Choy H.E."/>
        </authorList>
    </citation>
    <scope>NUCLEOTIDE SEQUENCE [LARGE SCALE GENOMIC DNA]</scope>
    <source>
        <strain evidence="2">CMCP6</strain>
    </source>
</reference>
<dbReference type="InterPro" id="IPR029063">
    <property type="entry name" value="SAM-dependent_MTases_sf"/>
</dbReference>
<keyword evidence="1" id="KW-0808">Transferase</keyword>
<dbReference type="EMBL" id="AE016796">
    <property type="protein sequence ID" value="AAO07342.1"/>
    <property type="molecule type" value="Genomic_DNA"/>
</dbReference>
<dbReference type="PIRSF" id="PIRSF028234">
    <property type="entry name" value="UCP028234"/>
    <property type="match status" value="1"/>
</dbReference>
<keyword evidence="1" id="KW-0489">Methyltransferase</keyword>
<dbReference type="AlphaFoldDB" id="A0A3Q0KXW5"/>
<dbReference type="Pfam" id="PF12847">
    <property type="entry name" value="Methyltransf_18"/>
    <property type="match status" value="1"/>
</dbReference>
<evidence type="ECO:0000313" key="1">
    <source>
        <dbReference type="EMBL" id="AAO07342.1"/>
    </source>
</evidence>
<dbReference type="PANTHER" id="PTHR38451:SF1">
    <property type="entry name" value="TRNA (ADENINE(22)-N(1))-METHYLTRANSFERASE"/>
    <property type="match status" value="1"/>
</dbReference>
<accession>A0A3Q0KXW5</accession>
<reference evidence="1 2" key="3">
    <citation type="journal article" date="2011" name="Mol. Syst. Biol.">
        <title>Integrative genome-scale metabolic analysis of Vibrio vulnificus for drug targeting and discovery.</title>
        <authorList>
            <person name="Kim H.U."/>
            <person name="Kim S.Y."/>
            <person name="Jeong H."/>
            <person name="Kim T.Y."/>
            <person name="Kim J.J."/>
            <person name="Choy H.E."/>
            <person name="Yi K.Y."/>
            <person name="Rhee J.H."/>
            <person name="Lee S.Y."/>
        </authorList>
    </citation>
    <scope>NUCLEOTIDE SEQUENCE [LARGE SCALE GENOMIC DNA]</scope>
    <source>
        <strain evidence="1 2">CMCP6</strain>
    </source>
</reference>
<sequence>MKLSKRIQAIAEMVNQEYDHIWDCCCDHGYLGFELLRRSPSTTVHFVDIVPTLTDKISHTLAQFGDVQAANWQVHCMDVGDLPHAKHTGKHLMIIAGVGGDLALDLVKRIQDNHPHSELEFLLCPVHHLYTLRDALHGMNFRLIAERLVEDNRRFYEILHISNAPAVTTPISVTGEQLWHEADSRLAVRYQQKTIAHYERLKRGHGEEVERIIQAYQQVKLAQSH</sequence>
<dbReference type="Proteomes" id="UP000002275">
    <property type="component" value="Chromosome II"/>
</dbReference>
<name>A0A3Q0KXW5_VIBVU</name>
<reference evidence="1 2" key="2">
    <citation type="journal article" date="2003" name="Infect. Immun.">
        <title>Characterization and pathogenic significance of Vibrio vulnificus antigens preferentially expressed in septicemic patients.</title>
        <authorList>
            <person name="Kim Y.R."/>
            <person name="Lee S.E."/>
            <person name="Kim C.M."/>
            <person name="Kim S.Y."/>
            <person name="Shin E.K."/>
            <person name="Shin D.H."/>
            <person name="Chung S.S."/>
            <person name="Choy H.E."/>
            <person name="Progulske-Fox A."/>
            <person name="Hillman J.D."/>
            <person name="Handfield M."/>
            <person name="Rhee J.H."/>
        </authorList>
    </citation>
    <scope>NUCLEOTIDE SEQUENCE [LARGE SCALE GENOMIC DNA]</scope>
    <source>
        <strain evidence="1 2">CMCP6</strain>
    </source>
</reference>
<dbReference type="GO" id="GO:0032259">
    <property type="term" value="P:methylation"/>
    <property type="evidence" value="ECO:0007669"/>
    <property type="project" value="UniProtKB-KW"/>
</dbReference>
<protein>
    <submittedName>
        <fullName evidence="1">Predicted SAM-dependent methyltransferase</fullName>
    </submittedName>
</protein>